<keyword evidence="3" id="KW-0812">Transmembrane</keyword>
<dbReference type="Proteomes" id="UP001603857">
    <property type="component" value="Unassembled WGS sequence"/>
</dbReference>
<dbReference type="PANTHER" id="PTHR15672">
    <property type="entry name" value="CAMP-REGULATED PHOSPHOPROTEIN 21 RELATED R3H DOMAIN CONTAINING PROTEIN"/>
    <property type="match status" value="1"/>
</dbReference>
<sequence>MDSSSLSNSVVSGFKDEESMVDHFLVEALQNPRHRVTILRMELDIQRFLNNAEQQHFEFPHFPSSYLRLAAHRVAQHYGMQTMVQDNGLDCQGTRIMVRKIAESRFPMVRLSEIPAKQLEKGKPELIKIAIRPRPNKTSLNEANENGKKGNHLRSVEERKEEYERARARIFSSSRSCDSDDLSHTSTDEKNYLITNDENETSKNTLVDSEKCISGRDINSTRVAIFRDREKDRSDPDYDRSYGRYARSIPTSSPNLMPFNLQQVQPPFVQYDNAINQLSQMSQSQASPGYGPPSSPMINPLGVTGLNQASGDAAFLQWPSAAMMYAHSYDQFRHAVFQTYDSDWEFDFETTVSFDDDRDKEDNQAATSPSAPSRPPPSAPSEPPPLAPSNPPDPLQILFQGFFYLLFHLFQEVASRYLQMPKLDNLSQAALNKHKTSKSNSQFIMALAFSFGILFLLTLGYAKSGLAQSGKLLFTLVTLFTLQASVRDAVSSIEPTGPSSSFCDLFQVVGHTF</sequence>
<dbReference type="AlphaFoldDB" id="A0ABD1LV11"/>
<dbReference type="EMBL" id="JBGMDY010000008">
    <property type="protein sequence ID" value="KAL2326705.1"/>
    <property type="molecule type" value="Genomic_DNA"/>
</dbReference>
<comment type="caution">
    <text evidence="6">The sequence shown here is derived from an EMBL/GenBank/DDBJ whole genome shotgun (WGS) entry which is preliminary data.</text>
</comment>
<evidence type="ECO:0000256" key="1">
    <source>
        <dbReference type="ARBA" id="ARBA00022553"/>
    </source>
</evidence>
<feature type="transmembrane region" description="Helical" evidence="3">
    <location>
        <begin position="443"/>
        <end position="462"/>
    </location>
</feature>
<evidence type="ECO:0008006" key="8">
    <source>
        <dbReference type="Google" id="ProtNLM"/>
    </source>
</evidence>
<dbReference type="InterPro" id="IPR051937">
    <property type="entry name" value="R3H_domain_containing"/>
</dbReference>
<dbReference type="SUPFAM" id="SSF82708">
    <property type="entry name" value="R3H domain"/>
    <property type="match status" value="1"/>
</dbReference>
<gene>
    <name evidence="6" type="ORF">Fmac_025763</name>
</gene>
<feature type="region of interest" description="Disordered" evidence="2">
    <location>
        <begin position="353"/>
        <end position="390"/>
    </location>
</feature>
<name>A0ABD1LV11_9FABA</name>
<keyword evidence="7" id="KW-1185">Reference proteome</keyword>
<dbReference type="GO" id="GO:0003676">
    <property type="term" value="F:nucleic acid binding"/>
    <property type="evidence" value="ECO:0007669"/>
    <property type="project" value="UniProtKB-UniRule"/>
</dbReference>
<dbReference type="Pfam" id="PF01424">
    <property type="entry name" value="R3H"/>
    <property type="match status" value="1"/>
</dbReference>
<evidence type="ECO:0000256" key="3">
    <source>
        <dbReference type="SAM" id="Phobius"/>
    </source>
</evidence>
<keyword evidence="1" id="KW-0597">Phosphoprotein</keyword>
<feature type="domain" description="SUZ" evidence="5">
    <location>
        <begin position="105"/>
        <end position="175"/>
    </location>
</feature>
<dbReference type="InterPro" id="IPR024771">
    <property type="entry name" value="SUZ"/>
</dbReference>
<evidence type="ECO:0000313" key="7">
    <source>
        <dbReference type="Proteomes" id="UP001603857"/>
    </source>
</evidence>
<proteinExistence type="predicted"/>
<accession>A0ABD1LV11</accession>
<reference evidence="6 7" key="1">
    <citation type="submission" date="2024-08" db="EMBL/GenBank/DDBJ databases">
        <title>Insights into the chromosomal genome structure of Flemingia macrophylla.</title>
        <authorList>
            <person name="Ding Y."/>
            <person name="Zhao Y."/>
            <person name="Bi W."/>
            <person name="Wu M."/>
            <person name="Zhao G."/>
            <person name="Gong Y."/>
            <person name="Li W."/>
            <person name="Zhang P."/>
        </authorList>
    </citation>
    <scope>NUCLEOTIDE SEQUENCE [LARGE SCALE GENOMIC DNA]</scope>
    <source>
        <strain evidence="6">DYQJB</strain>
        <tissue evidence="6">Leaf</tissue>
    </source>
</reference>
<dbReference type="CDD" id="cd02642">
    <property type="entry name" value="R3H_encore_like"/>
    <property type="match status" value="1"/>
</dbReference>
<dbReference type="InterPro" id="IPR036867">
    <property type="entry name" value="R3H_dom_sf"/>
</dbReference>
<feature type="region of interest" description="Disordered" evidence="2">
    <location>
        <begin position="281"/>
        <end position="303"/>
    </location>
</feature>
<evidence type="ECO:0000313" key="6">
    <source>
        <dbReference type="EMBL" id="KAL2326705.1"/>
    </source>
</evidence>
<evidence type="ECO:0000259" key="4">
    <source>
        <dbReference type="PROSITE" id="PS51061"/>
    </source>
</evidence>
<keyword evidence="3" id="KW-0472">Membrane</keyword>
<keyword evidence="3" id="KW-1133">Transmembrane helix</keyword>
<dbReference type="PROSITE" id="PS51061">
    <property type="entry name" value="R3H"/>
    <property type="match status" value="1"/>
</dbReference>
<dbReference type="Gene3D" id="3.30.1370.50">
    <property type="entry name" value="R3H-like domain"/>
    <property type="match status" value="1"/>
</dbReference>
<organism evidence="6 7">
    <name type="scientific">Flemingia macrophylla</name>
    <dbReference type="NCBI Taxonomy" id="520843"/>
    <lineage>
        <taxon>Eukaryota</taxon>
        <taxon>Viridiplantae</taxon>
        <taxon>Streptophyta</taxon>
        <taxon>Embryophyta</taxon>
        <taxon>Tracheophyta</taxon>
        <taxon>Spermatophyta</taxon>
        <taxon>Magnoliopsida</taxon>
        <taxon>eudicotyledons</taxon>
        <taxon>Gunneridae</taxon>
        <taxon>Pentapetalae</taxon>
        <taxon>rosids</taxon>
        <taxon>fabids</taxon>
        <taxon>Fabales</taxon>
        <taxon>Fabaceae</taxon>
        <taxon>Papilionoideae</taxon>
        <taxon>50 kb inversion clade</taxon>
        <taxon>NPAAA clade</taxon>
        <taxon>indigoferoid/millettioid clade</taxon>
        <taxon>Phaseoleae</taxon>
        <taxon>Flemingia</taxon>
    </lineage>
</organism>
<feature type="compositionally biased region" description="Pro residues" evidence="2">
    <location>
        <begin position="372"/>
        <end position="390"/>
    </location>
</feature>
<dbReference type="PANTHER" id="PTHR15672:SF15">
    <property type="entry name" value="SINGLE-STRANDED NUCLEIC ACID BINDING R3H PROTEIN"/>
    <property type="match status" value="1"/>
</dbReference>
<dbReference type="Pfam" id="PF12752">
    <property type="entry name" value="SUZ"/>
    <property type="match status" value="1"/>
</dbReference>
<dbReference type="InterPro" id="IPR001374">
    <property type="entry name" value="R3H_dom"/>
</dbReference>
<feature type="domain" description="R3H" evidence="4">
    <location>
        <begin position="35"/>
        <end position="103"/>
    </location>
</feature>
<feature type="region of interest" description="Disordered" evidence="2">
    <location>
        <begin position="137"/>
        <end position="160"/>
    </location>
</feature>
<protein>
    <recommendedName>
        <fullName evidence="8">R3H domain-containing protein 2</fullName>
    </recommendedName>
</protein>
<dbReference type="SMART" id="SM00393">
    <property type="entry name" value="R3H"/>
    <property type="match status" value="1"/>
</dbReference>
<evidence type="ECO:0000256" key="2">
    <source>
        <dbReference type="SAM" id="MobiDB-lite"/>
    </source>
</evidence>
<dbReference type="PROSITE" id="PS51673">
    <property type="entry name" value="SUZ"/>
    <property type="match status" value="1"/>
</dbReference>
<evidence type="ECO:0000259" key="5">
    <source>
        <dbReference type="PROSITE" id="PS51673"/>
    </source>
</evidence>